<dbReference type="EMBL" id="CP019697">
    <property type="protein sequence ID" value="AQS50530.1"/>
    <property type="molecule type" value="Genomic_DNA"/>
</dbReference>
<evidence type="ECO:0000256" key="2">
    <source>
        <dbReference type="ARBA" id="ARBA00023125"/>
    </source>
</evidence>
<dbReference type="OrthoDB" id="9021722at2"/>
<dbReference type="Proteomes" id="UP000189369">
    <property type="component" value="Chromosome"/>
</dbReference>
<evidence type="ECO:0000313" key="6">
    <source>
        <dbReference type="Proteomes" id="UP000189369"/>
    </source>
</evidence>
<protein>
    <recommendedName>
        <fullName evidence="4">Peptidase S24/S26A/S26B/S26C domain-containing protein</fullName>
    </recommendedName>
</protein>
<dbReference type="InterPro" id="IPR015927">
    <property type="entry name" value="Peptidase_S24_S26A/B/C"/>
</dbReference>
<dbReference type="STRING" id="643674.PAEH1_01365"/>
<proteinExistence type="predicted"/>
<evidence type="ECO:0000313" key="5">
    <source>
        <dbReference type="EMBL" id="AQS50530.1"/>
    </source>
</evidence>
<reference evidence="5 6" key="1">
    <citation type="submission" date="2017-01" db="EMBL/GenBank/DDBJ databases">
        <title>Complete Genome Sequence of Paenalcaligenes hominis, Isolated from a paraplegic Patient with neurogenic bladder.</title>
        <authorList>
            <person name="Mukhopadhyay R."/>
            <person name="Joaquin J."/>
            <person name="Hogue R."/>
            <person name="Kilaru A."/>
            <person name="Jospin G."/>
            <person name="Mars K."/>
            <person name="Eisen J.A."/>
            <person name="Chaturvedi V."/>
        </authorList>
    </citation>
    <scope>NUCLEOTIDE SEQUENCE [LARGE SCALE GENOMIC DNA]</scope>
    <source>
        <strain evidence="5 6">15S00501</strain>
    </source>
</reference>
<gene>
    <name evidence="5" type="ORF">PAEH1_01365</name>
</gene>
<dbReference type="AlphaFoldDB" id="A0A1U9JXL2"/>
<keyword evidence="1" id="KW-0805">Transcription regulation</keyword>
<name>A0A1U9JXL2_9BURK</name>
<evidence type="ECO:0000256" key="1">
    <source>
        <dbReference type="ARBA" id="ARBA00023015"/>
    </source>
</evidence>
<keyword evidence="2" id="KW-0238">DNA-binding</keyword>
<dbReference type="GO" id="GO:0003677">
    <property type="term" value="F:DNA binding"/>
    <property type="evidence" value="ECO:0007669"/>
    <property type="project" value="UniProtKB-KW"/>
</dbReference>
<dbReference type="KEGG" id="phn:PAEH1_01365"/>
<dbReference type="PANTHER" id="PTHR40661">
    <property type="match status" value="1"/>
</dbReference>
<keyword evidence="3" id="KW-0804">Transcription</keyword>
<sequence>MVDYSERLSLAMDRVGVDVRQLSDALDATYQAVKKVVDGKSNAFNAANNARAAQFLNVNSDWLALGMGPMDRERGEAMLPAISSEPPEGYTRLEHLPYQPSMGAGRAHDGDLVVQHLDVLDSFIKQKVGSTNSSRIKLLTGIGQSMMPAIQDHDIVFVDIEHKWIDVPGYYVIDVGGLLLLKKAMILSNGTLVLKSENTEEFPDEERYDLATAADSITVCGKVLAWWTLRKG</sequence>
<dbReference type="Gene3D" id="2.10.109.10">
    <property type="entry name" value="Umud Fragment, subunit A"/>
    <property type="match status" value="1"/>
</dbReference>
<dbReference type="PANTHER" id="PTHR40661:SF3">
    <property type="entry name" value="FELS-1 PROPHAGE TRANSCRIPTIONAL REGULATOR"/>
    <property type="match status" value="1"/>
</dbReference>
<dbReference type="InterPro" id="IPR039418">
    <property type="entry name" value="LexA-like"/>
</dbReference>
<feature type="domain" description="Peptidase S24/S26A/S26B/S26C" evidence="4">
    <location>
        <begin position="103"/>
        <end position="223"/>
    </location>
</feature>
<dbReference type="CDD" id="cd06529">
    <property type="entry name" value="S24_LexA-like"/>
    <property type="match status" value="1"/>
</dbReference>
<accession>A0A1U9JXL2</accession>
<dbReference type="InterPro" id="IPR036286">
    <property type="entry name" value="LexA/Signal_pep-like_sf"/>
</dbReference>
<evidence type="ECO:0000256" key="3">
    <source>
        <dbReference type="ARBA" id="ARBA00023163"/>
    </source>
</evidence>
<organism evidence="5 6">
    <name type="scientific">Paenalcaligenes hominis</name>
    <dbReference type="NCBI Taxonomy" id="643674"/>
    <lineage>
        <taxon>Bacteria</taxon>
        <taxon>Pseudomonadati</taxon>
        <taxon>Pseudomonadota</taxon>
        <taxon>Betaproteobacteria</taxon>
        <taxon>Burkholderiales</taxon>
        <taxon>Alcaligenaceae</taxon>
        <taxon>Paenalcaligenes</taxon>
    </lineage>
</organism>
<dbReference type="SUPFAM" id="SSF51306">
    <property type="entry name" value="LexA/Signal peptidase"/>
    <property type="match status" value="1"/>
</dbReference>
<dbReference type="Pfam" id="PF00717">
    <property type="entry name" value="Peptidase_S24"/>
    <property type="match status" value="1"/>
</dbReference>
<evidence type="ECO:0000259" key="4">
    <source>
        <dbReference type="Pfam" id="PF00717"/>
    </source>
</evidence>